<evidence type="ECO:0000313" key="2">
    <source>
        <dbReference type="EMBL" id="KPA74275.1"/>
    </source>
</evidence>
<comment type="caution">
    <text evidence="2">The sequence shown here is derived from an EMBL/GenBank/DDBJ whole genome shotgun (WGS) entry which is preliminary data.</text>
</comment>
<feature type="compositionally biased region" description="Basic and acidic residues" evidence="1">
    <location>
        <begin position="242"/>
        <end position="262"/>
    </location>
</feature>
<sequence length="364" mass="41444">MSQSASRSASRSPAGSRSSSRSSSNSMKLPEPAPPVENGSTAVAAAAYPSSQEAAREVASLFIGLGPEGRSVKADELLDLLRSKALNPANIHDIRLRGRCAFADTTTVEEARHLIAELDNSTFKETIRLSVQMSKQTLSEAQQKRKEREETRVSNRSEVAANGGCQVFINLGPKGGAITDDTLRARIEKLCPIIKMERRGYCVYVDVHTPADTQKVVADLNDTVIEDVRLVAMVSMLRRKRERETAARRGERSPRRDDRRDVLPSSRRRRSGSRDGGRRDRRRTRRSYTPSSRSSSRSHSRGRRSYSSESVDSRERRREGRRGRRDDRRDDRRGDRRDDRRGDRRDDRRGDRRDDRRGDRRDRR</sequence>
<dbReference type="OrthoDB" id="251475at2759"/>
<dbReference type="Proteomes" id="UP000037923">
    <property type="component" value="Unassembled WGS sequence"/>
</dbReference>
<feature type="compositionally biased region" description="Basic and acidic residues" evidence="1">
    <location>
        <begin position="311"/>
        <end position="364"/>
    </location>
</feature>
<dbReference type="OMA" id="FERRGYC"/>
<gene>
    <name evidence="2" type="ORF">ABB37_09276</name>
</gene>
<dbReference type="RefSeq" id="XP_015652714.1">
    <property type="nucleotide sequence ID" value="XM_015808663.1"/>
</dbReference>
<organism evidence="2 3">
    <name type="scientific">Leptomonas pyrrhocoris</name>
    <name type="common">Firebug parasite</name>
    <dbReference type="NCBI Taxonomy" id="157538"/>
    <lineage>
        <taxon>Eukaryota</taxon>
        <taxon>Discoba</taxon>
        <taxon>Euglenozoa</taxon>
        <taxon>Kinetoplastea</taxon>
        <taxon>Metakinetoplastina</taxon>
        <taxon>Trypanosomatida</taxon>
        <taxon>Trypanosomatidae</taxon>
        <taxon>Leishmaniinae</taxon>
        <taxon>Leptomonas</taxon>
    </lineage>
</organism>
<dbReference type="GeneID" id="26909559"/>
<proteinExistence type="predicted"/>
<accession>A0A0M9FQZ8</accession>
<evidence type="ECO:0000313" key="3">
    <source>
        <dbReference type="Proteomes" id="UP000037923"/>
    </source>
</evidence>
<dbReference type="EMBL" id="LGTL01000030">
    <property type="protein sequence ID" value="KPA74275.1"/>
    <property type="molecule type" value="Genomic_DNA"/>
</dbReference>
<name>A0A0M9FQZ8_LEPPY</name>
<feature type="compositionally biased region" description="Low complexity" evidence="1">
    <location>
        <begin position="1"/>
        <end position="26"/>
    </location>
</feature>
<protein>
    <submittedName>
        <fullName evidence="2">Splicing factor ptsr1-like protein</fullName>
    </submittedName>
</protein>
<dbReference type="AlphaFoldDB" id="A0A0M9FQZ8"/>
<feature type="region of interest" description="Disordered" evidence="1">
    <location>
        <begin position="1"/>
        <end position="41"/>
    </location>
</feature>
<dbReference type="VEuPathDB" id="TriTrypDB:LpyrH10_30_0370"/>
<evidence type="ECO:0000256" key="1">
    <source>
        <dbReference type="SAM" id="MobiDB-lite"/>
    </source>
</evidence>
<reference evidence="2 3" key="1">
    <citation type="submission" date="2015-07" db="EMBL/GenBank/DDBJ databases">
        <title>High-quality genome of monoxenous trypanosomatid Leptomonas pyrrhocoris.</title>
        <authorList>
            <person name="Flegontov P."/>
            <person name="Butenko A."/>
            <person name="Firsov S."/>
            <person name="Vlcek C."/>
            <person name="Logacheva M.D."/>
            <person name="Field M."/>
            <person name="Filatov D."/>
            <person name="Flegontova O."/>
            <person name="Gerasimov E."/>
            <person name="Jackson A.P."/>
            <person name="Kelly S."/>
            <person name="Opperdoes F."/>
            <person name="O'Reilly A."/>
            <person name="Votypka J."/>
            <person name="Yurchenko V."/>
            <person name="Lukes J."/>
        </authorList>
    </citation>
    <scope>NUCLEOTIDE SEQUENCE [LARGE SCALE GENOMIC DNA]</scope>
    <source>
        <strain evidence="2">H10</strain>
    </source>
</reference>
<feature type="region of interest" description="Disordered" evidence="1">
    <location>
        <begin position="240"/>
        <end position="364"/>
    </location>
</feature>
<keyword evidence="3" id="KW-1185">Reference proteome</keyword>